<keyword evidence="2" id="KW-1185">Reference proteome</keyword>
<protein>
    <recommendedName>
        <fullName evidence="3">RNase H type-1 domain-containing protein</fullName>
    </recommendedName>
</protein>
<sequence>MSPMAGGGCDLRNFIAFDTPIEDTKPILDQCRHLRDIASRALQRVNGTVIGSISIFQESLRQNWVVELCYTCRDSNAAADAMARLARIEEFDHADFAAPPASLRPLLLRDSLHASTSNG</sequence>
<accession>A0ABR2CRM8</accession>
<dbReference type="Proteomes" id="UP001472677">
    <property type="component" value="Unassembled WGS sequence"/>
</dbReference>
<dbReference type="EMBL" id="JBBPBM010000045">
    <property type="protein sequence ID" value="KAK8522440.1"/>
    <property type="molecule type" value="Genomic_DNA"/>
</dbReference>
<comment type="caution">
    <text evidence="1">The sequence shown here is derived from an EMBL/GenBank/DDBJ whole genome shotgun (WGS) entry which is preliminary data.</text>
</comment>
<evidence type="ECO:0008006" key="3">
    <source>
        <dbReference type="Google" id="ProtNLM"/>
    </source>
</evidence>
<reference evidence="1 2" key="1">
    <citation type="journal article" date="2024" name="G3 (Bethesda)">
        <title>Genome assembly of Hibiscus sabdariffa L. provides insights into metabolisms of medicinal natural products.</title>
        <authorList>
            <person name="Kim T."/>
        </authorList>
    </citation>
    <scope>NUCLEOTIDE SEQUENCE [LARGE SCALE GENOMIC DNA]</scope>
    <source>
        <strain evidence="1">TK-2024</strain>
        <tissue evidence="1">Old leaves</tissue>
    </source>
</reference>
<gene>
    <name evidence="1" type="ORF">V6N12_056148</name>
</gene>
<evidence type="ECO:0000313" key="2">
    <source>
        <dbReference type="Proteomes" id="UP001472677"/>
    </source>
</evidence>
<name>A0ABR2CRM8_9ROSI</name>
<evidence type="ECO:0000313" key="1">
    <source>
        <dbReference type="EMBL" id="KAK8522440.1"/>
    </source>
</evidence>
<organism evidence="1 2">
    <name type="scientific">Hibiscus sabdariffa</name>
    <name type="common">roselle</name>
    <dbReference type="NCBI Taxonomy" id="183260"/>
    <lineage>
        <taxon>Eukaryota</taxon>
        <taxon>Viridiplantae</taxon>
        <taxon>Streptophyta</taxon>
        <taxon>Embryophyta</taxon>
        <taxon>Tracheophyta</taxon>
        <taxon>Spermatophyta</taxon>
        <taxon>Magnoliopsida</taxon>
        <taxon>eudicotyledons</taxon>
        <taxon>Gunneridae</taxon>
        <taxon>Pentapetalae</taxon>
        <taxon>rosids</taxon>
        <taxon>malvids</taxon>
        <taxon>Malvales</taxon>
        <taxon>Malvaceae</taxon>
        <taxon>Malvoideae</taxon>
        <taxon>Hibiscus</taxon>
    </lineage>
</organism>
<proteinExistence type="predicted"/>